<dbReference type="InterPro" id="IPR001482">
    <property type="entry name" value="T2SS/T4SS_dom"/>
</dbReference>
<dbReference type="Proteomes" id="UP001243717">
    <property type="component" value="Unassembled WGS sequence"/>
</dbReference>
<evidence type="ECO:0000256" key="1">
    <source>
        <dbReference type="ARBA" id="ARBA00006611"/>
    </source>
</evidence>
<organism evidence="3 4">
    <name type="scientific">Thalassobacterium sedimentorum</name>
    <dbReference type="NCBI Taxonomy" id="3041258"/>
    <lineage>
        <taxon>Bacteria</taxon>
        <taxon>Pseudomonadati</taxon>
        <taxon>Verrucomicrobiota</taxon>
        <taxon>Opitutia</taxon>
        <taxon>Puniceicoccales</taxon>
        <taxon>Coraliomargaritaceae</taxon>
        <taxon>Thalassobacterium</taxon>
    </lineage>
</organism>
<evidence type="ECO:0000313" key="4">
    <source>
        <dbReference type="Proteomes" id="UP001243717"/>
    </source>
</evidence>
<dbReference type="EMBL" id="JARXIC010000008">
    <property type="protein sequence ID" value="MDQ8194072.1"/>
    <property type="molecule type" value="Genomic_DNA"/>
</dbReference>
<feature type="domain" description="Bacterial type II secretion system protein E" evidence="2">
    <location>
        <begin position="312"/>
        <end position="326"/>
    </location>
</feature>
<dbReference type="CDD" id="cd01131">
    <property type="entry name" value="PilT"/>
    <property type="match status" value="1"/>
</dbReference>
<evidence type="ECO:0000313" key="3">
    <source>
        <dbReference type="EMBL" id="MDQ8194072.1"/>
    </source>
</evidence>
<evidence type="ECO:0000259" key="2">
    <source>
        <dbReference type="PROSITE" id="PS00662"/>
    </source>
</evidence>
<comment type="similarity">
    <text evidence="1">Belongs to the GSP E family.</text>
</comment>
<accession>A0ABU1AGX2</accession>
<dbReference type="NCBIfam" id="TIGR01420">
    <property type="entry name" value="pilT_fam"/>
    <property type="match status" value="1"/>
</dbReference>
<gene>
    <name evidence="3" type="ORF">QEH59_06530</name>
</gene>
<dbReference type="PANTHER" id="PTHR30486">
    <property type="entry name" value="TWITCHING MOTILITY PROTEIN PILT"/>
    <property type="match status" value="1"/>
</dbReference>
<name>A0ABU1AGX2_9BACT</name>
<protein>
    <submittedName>
        <fullName evidence="3">PilT/PilU family type 4a pilus ATPase</fullName>
    </submittedName>
</protein>
<dbReference type="Gene3D" id="3.30.450.90">
    <property type="match status" value="1"/>
</dbReference>
<dbReference type="RefSeq" id="WP_308984555.1">
    <property type="nucleotide sequence ID" value="NZ_JARXIC010000008.1"/>
</dbReference>
<comment type="caution">
    <text evidence="3">The sequence shown here is derived from an EMBL/GenBank/DDBJ whole genome shotgun (WGS) entry which is preliminary data.</text>
</comment>
<proteinExistence type="inferred from homology"/>
<dbReference type="InterPro" id="IPR050921">
    <property type="entry name" value="T4SS_GSP_E_ATPase"/>
</dbReference>
<dbReference type="Gene3D" id="3.40.50.300">
    <property type="entry name" value="P-loop containing nucleotide triphosphate hydrolases"/>
    <property type="match status" value="1"/>
</dbReference>
<dbReference type="PROSITE" id="PS00662">
    <property type="entry name" value="T2SP_E"/>
    <property type="match status" value="1"/>
</dbReference>
<reference evidence="3 4" key="1">
    <citation type="submission" date="2023-04" db="EMBL/GenBank/DDBJ databases">
        <title>A novel bacteria isolated from coastal sediment.</title>
        <authorList>
            <person name="Liu X.-J."/>
            <person name="Du Z.-J."/>
        </authorList>
    </citation>
    <scope>NUCLEOTIDE SEQUENCE [LARGE SCALE GENOMIC DNA]</scope>
    <source>
        <strain evidence="3 4">SDUM461004</strain>
    </source>
</reference>
<keyword evidence="4" id="KW-1185">Reference proteome</keyword>
<dbReference type="InterPro" id="IPR027417">
    <property type="entry name" value="P-loop_NTPase"/>
</dbReference>
<dbReference type="Pfam" id="PF00437">
    <property type="entry name" value="T2SSE"/>
    <property type="match status" value="1"/>
</dbReference>
<dbReference type="SUPFAM" id="SSF52540">
    <property type="entry name" value="P-loop containing nucleoside triphosphate hydrolases"/>
    <property type="match status" value="1"/>
</dbReference>
<sequence length="480" mass="53228">MKQEIQWLVILGLEQKLFSLQPCLTVAQSLGDAAEIVPFAEELLREKACVDFDALQELVGIAYEKAQNESAPQDPFTSFSSRLTPASEIKPQGAFQLPNSMPDMNRLHSIEERQQATELMRQLLPAIHEMGGTDLHLCAGARPFVRHNRMLKYLHEQPLSAMSSRILNLALLTDAQLNEFEATQDLDLALTLGLRKRYRVNLLSHQQGIAGTYRMIPNKVPRLVELGFEDLAPIRKLLTYPNGLILVAGPICSGKSVTLAAMIDDINCAREEHLIAVEEPIEIVQTSKSCQITQREVGAHTHSFAGALKSALRQDPDIIVIGELRDLETIEMAITASETGHLVIGTLHTSDAANTLNRILDVFPASQQTNIRIMLSHALRGIICQRLVAASDGQMALAYELLLNNTAVRSLIQENKSEGLVNVMETGAAEGMRLMDKSILSLWESDRISDEVALTNLRSDMKRAQLRELIMLQKPTHLSN</sequence>
<dbReference type="InterPro" id="IPR006321">
    <property type="entry name" value="PilT/PilU"/>
</dbReference>